<dbReference type="KEGG" id="slj:EGC82_15930"/>
<keyword evidence="1" id="KW-0472">Membrane</keyword>
<organism evidence="2 3">
    <name type="scientific">Shewanella livingstonensis</name>
    <dbReference type="NCBI Taxonomy" id="150120"/>
    <lineage>
        <taxon>Bacteria</taxon>
        <taxon>Pseudomonadati</taxon>
        <taxon>Pseudomonadota</taxon>
        <taxon>Gammaproteobacteria</taxon>
        <taxon>Alteromonadales</taxon>
        <taxon>Shewanellaceae</taxon>
        <taxon>Shewanella</taxon>
    </lineage>
</organism>
<dbReference type="AlphaFoldDB" id="A0A3G8LZD3"/>
<proteinExistence type="predicted"/>
<name>A0A3G8LZD3_9GAMM</name>
<accession>A0A3G8LZD3</accession>
<evidence type="ECO:0000313" key="2">
    <source>
        <dbReference type="EMBL" id="AZG74110.1"/>
    </source>
</evidence>
<evidence type="ECO:0000313" key="3">
    <source>
        <dbReference type="Proteomes" id="UP000278035"/>
    </source>
</evidence>
<feature type="transmembrane region" description="Helical" evidence="1">
    <location>
        <begin position="12"/>
        <end position="38"/>
    </location>
</feature>
<protein>
    <submittedName>
        <fullName evidence="2">Uncharacterized protein</fullName>
    </submittedName>
</protein>
<gene>
    <name evidence="2" type="ORF">EGC82_15930</name>
</gene>
<dbReference type="EMBL" id="CP034015">
    <property type="protein sequence ID" value="AZG74110.1"/>
    <property type="molecule type" value="Genomic_DNA"/>
</dbReference>
<keyword evidence="3" id="KW-1185">Reference proteome</keyword>
<keyword evidence="1" id="KW-1133">Transmembrane helix</keyword>
<dbReference type="RefSeq" id="WP_124731635.1">
    <property type="nucleotide sequence ID" value="NZ_CBCSKC010000020.1"/>
</dbReference>
<evidence type="ECO:0000256" key="1">
    <source>
        <dbReference type="SAM" id="Phobius"/>
    </source>
</evidence>
<dbReference type="Proteomes" id="UP000278035">
    <property type="component" value="Chromosome"/>
</dbReference>
<reference evidence="3" key="1">
    <citation type="submission" date="2018-11" db="EMBL/GenBank/DDBJ databases">
        <title>Shewanella sp. M2.</title>
        <authorList>
            <person name="Hwang Y.J."/>
            <person name="Hwang C.Y."/>
        </authorList>
    </citation>
    <scope>NUCLEOTIDE SEQUENCE [LARGE SCALE GENOMIC DNA]</scope>
    <source>
        <strain evidence="3">LMG 19866</strain>
    </source>
</reference>
<sequence>MKRLYCRVTQALSLNIFSISPILAIHHLLIRLGVYAAIFVDDFILDNIIYSNVDMDICHSPIRGA</sequence>
<keyword evidence="1" id="KW-0812">Transmembrane</keyword>